<dbReference type="InParanoid" id="I1C7U6"/>
<dbReference type="OrthoDB" id="2219340at2759"/>
<dbReference type="RefSeq" id="XP_067519922.1">
    <property type="nucleotide sequence ID" value="XM_067663821.1"/>
</dbReference>
<dbReference type="STRING" id="246409.I1C7U6"/>
<evidence type="ECO:0000313" key="2">
    <source>
        <dbReference type="EMBL" id="EIE84526.1"/>
    </source>
</evidence>
<protein>
    <submittedName>
        <fullName evidence="2">Uncharacterized protein</fullName>
    </submittedName>
</protein>
<dbReference type="EMBL" id="CH476738">
    <property type="protein sequence ID" value="EIE84526.1"/>
    <property type="molecule type" value="Genomic_DNA"/>
</dbReference>
<reference evidence="2 3" key="1">
    <citation type="journal article" date="2009" name="PLoS Genet.">
        <title>Genomic analysis of the basal lineage fungus Rhizopus oryzae reveals a whole-genome duplication.</title>
        <authorList>
            <person name="Ma L.-J."/>
            <person name="Ibrahim A.S."/>
            <person name="Skory C."/>
            <person name="Grabherr M.G."/>
            <person name="Burger G."/>
            <person name="Butler M."/>
            <person name="Elias M."/>
            <person name="Idnurm A."/>
            <person name="Lang B.F."/>
            <person name="Sone T."/>
            <person name="Abe A."/>
            <person name="Calvo S.E."/>
            <person name="Corrochano L.M."/>
            <person name="Engels R."/>
            <person name="Fu J."/>
            <person name="Hansberg W."/>
            <person name="Kim J.-M."/>
            <person name="Kodira C.D."/>
            <person name="Koehrsen M.J."/>
            <person name="Liu B."/>
            <person name="Miranda-Saavedra D."/>
            <person name="O'Leary S."/>
            <person name="Ortiz-Castellanos L."/>
            <person name="Poulter R."/>
            <person name="Rodriguez-Romero J."/>
            <person name="Ruiz-Herrera J."/>
            <person name="Shen Y.-Q."/>
            <person name="Zeng Q."/>
            <person name="Galagan J."/>
            <person name="Birren B.W."/>
            <person name="Cuomo C.A."/>
            <person name="Wickes B.L."/>
        </authorList>
    </citation>
    <scope>NUCLEOTIDE SEQUENCE [LARGE SCALE GENOMIC DNA]</scope>
    <source>
        <strain evidence="3">RA 99-880 / ATCC MYA-4621 / FGSC 9543 / NRRL 43880</strain>
    </source>
</reference>
<name>I1C7U6_RHIO9</name>
<proteinExistence type="predicted"/>
<evidence type="ECO:0000313" key="3">
    <source>
        <dbReference type="Proteomes" id="UP000009138"/>
    </source>
</evidence>
<accession>I1C7U6</accession>
<gene>
    <name evidence="2" type="ORF">RO3G_09236</name>
</gene>
<dbReference type="Proteomes" id="UP000009138">
    <property type="component" value="Unassembled WGS sequence"/>
</dbReference>
<organism evidence="2 3">
    <name type="scientific">Rhizopus delemar (strain RA 99-880 / ATCC MYA-4621 / FGSC 9543 / NRRL 43880)</name>
    <name type="common">Mucormycosis agent</name>
    <name type="synonym">Rhizopus arrhizus var. delemar</name>
    <dbReference type="NCBI Taxonomy" id="246409"/>
    <lineage>
        <taxon>Eukaryota</taxon>
        <taxon>Fungi</taxon>
        <taxon>Fungi incertae sedis</taxon>
        <taxon>Mucoromycota</taxon>
        <taxon>Mucoromycotina</taxon>
        <taxon>Mucoromycetes</taxon>
        <taxon>Mucorales</taxon>
        <taxon>Mucorineae</taxon>
        <taxon>Rhizopodaceae</taxon>
        <taxon>Rhizopus</taxon>
    </lineage>
</organism>
<sequence>MLTQILETPKKQIHSGKQMKQVSVEGSQQRKYLSDSHVLSLSYIFLFSSANNYVLSKLPPDEQKLIMKSLNAKEHLKLVNNEVMNACQQTNSILNDEEMTMDKAEEAIDEIKSAGQNKGVKIASKIVSNLSFKILNTVLTTNSKERLLSLLRMYVLF</sequence>
<dbReference type="GeneID" id="93616202"/>
<evidence type="ECO:0000256" key="1">
    <source>
        <dbReference type="SAM" id="Coils"/>
    </source>
</evidence>
<dbReference type="AlphaFoldDB" id="I1C7U6"/>
<feature type="coiled-coil region" evidence="1">
    <location>
        <begin position="87"/>
        <end position="114"/>
    </location>
</feature>
<dbReference type="VEuPathDB" id="FungiDB:RO3G_09236"/>
<keyword evidence="1" id="KW-0175">Coiled coil</keyword>
<keyword evidence="3" id="KW-1185">Reference proteome</keyword>